<evidence type="ECO:0000313" key="2">
    <source>
        <dbReference type="EMBL" id="GAA4861554.1"/>
    </source>
</evidence>
<dbReference type="Gene3D" id="3.40.50.1240">
    <property type="entry name" value="Phosphoglycerate mutase-like"/>
    <property type="match status" value="1"/>
</dbReference>
<organism evidence="2 3">
    <name type="scientific">Luteimonas vadosa</name>
    <dbReference type="NCBI Taxonomy" id="1165507"/>
    <lineage>
        <taxon>Bacteria</taxon>
        <taxon>Pseudomonadati</taxon>
        <taxon>Pseudomonadota</taxon>
        <taxon>Gammaproteobacteria</taxon>
        <taxon>Lysobacterales</taxon>
        <taxon>Lysobacteraceae</taxon>
        <taxon>Luteimonas</taxon>
    </lineage>
</organism>
<dbReference type="Proteomes" id="UP001501323">
    <property type="component" value="Unassembled WGS sequence"/>
</dbReference>
<name>A0ABP9DZV4_9GAMM</name>
<dbReference type="PANTHER" id="PTHR48100:SF1">
    <property type="entry name" value="HISTIDINE PHOSPHATASE FAMILY PROTEIN-RELATED"/>
    <property type="match status" value="1"/>
</dbReference>
<dbReference type="CDD" id="cd07067">
    <property type="entry name" value="HP_PGM_like"/>
    <property type="match status" value="1"/>
</dbReference>
<dbReference type="InterPro" id="IPR013078">
    <property type="entry name" value="His_Pase_superF_clade-1"/>
</dbReference>
<gene>
    <name evidence="2" type="ORF">GCM10023332_11920</name>
</gene>
<dbReference type="PROSITE" id="PS51257">
    <property type="entry name" value="PROKAR_LIPOPROTEIN"/>
    <property type="match status" value="1"/>
</dbReference>
<feature type="signal peptide" evidence="1">
    <location>
        <begin position="1"/>
        <end position="29"/>
    </location>
</feature>
<reference evidence="3" key="1">
    <citation type="journal article" date="2019" name="Int. J. Syst. Evol. Microbiol.">
        <title>The Global Catalogue of Microorganisms (GCM) 10K type strain sequencing project: providing services to taxonomists for standard genome sequencing and annotation.</title>
        <authorList>
            <consortium name="The Broad Institute Genomics Platform"/>
            <consortium name="The Broad Institute Genome Sequencing Center for Infectious Disease"/>
            <person name="Wu L."/>
            <person name="Ma J."/>
        </authorList>
    </citation>
    <scope>NUCLEOTIDE SEQUENCE [LARGE SCALE GENOMIC DNA]</scope>
    <source>
        <strain evidence="3">JCM 18392</strain>
    </source>
</reference>
<dbReference type="InterPro" id="IPR029033">
    <property type="entry name" value="His_PPase_superfam"/>
</dbReference>
<feature type="chain" id="PRO_5045943174" evidence="1">
    <location>
        <begin position="30"/>
        <end position="176"/>
    </location>
</feature>
<dbReference type="SMART" id="SM00855">
    <property type="entry name" value="PGAM"/>
    <property type="match status" value="1"/>
</dbReference>
<comment type="caution">
    <text evidence="2">The sequence shown here is derived from an EMBL/GenBank/DDBJ whole genome shotgun (WGS) entry which is preliminary data.</text>
</comment>
<dbReference type="PANTHER" id="PTHR48100">
    <property type="entry name" value="BROAD-SPECIFICITY PHOSPHATASE YOR283W-RELATED"/>
    <property type="match status" value="1"/>
</dbReference>
<sequence>MPRTALLFAASLLLAAAGCAALPVAPAPAATFVVVRHAEKAADDPSDPVLAEAGRQRAAALAASLADEPVVAVYSTDYRRTRQTAAPVAARHGLEVRPYDATQPADTFARELRNRHPAGTVVVVGHSNTVPAIVSALCACTVAAMDESEYDNRYTVRFGEDGRARLVHARDGDRPR</sequence>
<evidence type="ECO:0000256" key="1">
    <source>
        <dbReference type="SAM" id="SignalP"/>
    </source>
</evidence>
<keyword evidence="3" id="KW-1185">Reference proteome</keyword>
<dbReference type="Pfam" id="PF00300">
    <property type="entry name" value="His_Phos_1"/>
    <property type="match status" value="1"/>
</dbReference>
<keyword evidence="1" id="KW-0732">Signal</keyword>
<protein>
    <submittedName>
        <fullName evidence="2">Phosphoglycerate mutase family protein</fullName>
    </submittedName>
</protein>
<dbReference type="SUPFAM" id="SSF53254">
    <property type="entry name" value="Phosphoglycerate mutase-like"/>
    <property type="match status" value="1"/>
</dbReference>
<dbReference type="InterPro" id="IPR050275">
    <property type="entry name" value="PGM_Phosphatase"/>
</dbReference>
<dbReference type="RefSeq" id="WP_345294613.1">
    <property type="nucleotide sequence ID" value="NZ_BAABJY010000002.1"/>
</dbReference>
<proteinExistence type="predicted"/>
<evidence type="ECO:0000313" key="3">
    <source>
        <dbReference type="Proteomes" id="UP001501323"/>
    </source>
</evidence>
<dbReference type="EMBL" id="BAABJY010000002">
    <property type="protein sequence ID" value="GAA4861554.1"/>
    <property type="molecule type" value="Genomic_DNA"/>
</dbReference>
<accession>A0ABP9DZV4</accession>